<dbReference type="PANTHER" id="PTHR34239">
    <property type="entry name" value="APPLE DOMAIN-CONTAINING PROTEIN"/>
    <property type="match status" value="1"/>
</dbReference>
<gene>
    <name evidence="2" type="ORF">AWC38_SpisGene22844</name>
</gene>
<dbReference type="Proteomes" id="UP000225706">
    <property type="component" value="Unassembled WGS sequence"/>
</dbReference>
<feature type="compositionally biased region" description="Low complexity" evidence="1">
    <location>
        <begin position="150"/>
        <end position="159"/>
    </location>
</feature>
<protein>
    <submittedName>
        <fullName evidence="2">Uncharacterized protein</fullName>
    </submittedName>
</protein>
<reference evidence="3" key="1">
    <citation type="journal article" date="2017" name="bioRxiv">
        <title>Comparative analysis of the genomes of Stylophora pistillata and Acropora digitifera provides evidence for extensive differences between species of corals.</title>
        <authorList>
            <person name="Voolstra C.R."/>
            <person name="Li Y."/>
            <person name="Liew Y.J."/>
            <person name="Baumgarten S."/>
            <person name="Zoccola D."/>
            <person name="Flot J.-F."/>
            <person name="Tambutte S."/>
            <person name="Allemand D."/>
            <person name="Aranda M."/>
        </authorList>
    </citation>
    <scope>NUCLEOTIDE SEQUENCE [LARGE SCALE GENOMIC DNA]</scope>
</reference>
<dbReference type="AlphaFoldDB" id="A0A2B4R9C3"/>
<feature type="region of interest" description="Disordered" evidence="1">
    <location>
        <begin position="1"/>
        <end position="28"/>
    </location>
</feature>
<sequence length="195" mass="22492">MMNEIIDESNDSDPSEKELDSDDPDVDETLAELQKEYESDDTPGTKLQYKQLAKLTDQMLKHRNLSNDQLETMKKMGLEALSLLSHANYEINVQRKQLLKSDIGKDYTYLCSSQILFSDMLFGDDLHTQLKDIGDQNKIGAKIQPKDYHSSNYNSYGSKYSHRNSEKLRGQGLKPWKRKDGQKQSTKHRQQSKLT</sequence>
<evidence type="ECO:0000256" key="1">
    <source>
        <dbReference type="SAM" id="MobiDB-lite"/>
    </source>
</evidence>
<evidence type="ECO:0000313" key="2">
    <source>
        <dbReference type="EMBL" id="PFX13100.1"/>
    </source>
</evidence>
<comment type="caution">
    <text evidence="2">The sequence shown here is derived from an EMBL/GenBank/DDBJ whole genome shotgun (WGS) entry which is preliminary data.</text>
</comment>
<dbReference type="EMBL" id="LSMT01001070">
    <property type="protein sequence ID" value="PFX13100.1"/>
    <property type="molecule type" value="Genomic_DNA"/>
</dbReference>
<dbReference type="PANTHER" id="PTHR34239:SF2">
    <property type="entry name" value="TRANSPOSABLE ELEMENT P TRANSPOSASE_THAP9 CONSERVED DOMAIN-CONTAINING PROTEIN"/>
    <property type="match status" value="1"/>
</dbReference>
<evidence type="ECO:0000313" key="3">
    <source>
        <dbReference type="Proteomes" id="UP000225706"/>
    </source>
</evidence>
<name>A0A2B4R9C3_STYPI</name>
<proteinExistence type="predicted"/>
<organism evidence="2 3">
    <name type="scientific">Stylophora pistillata</name>
    <name type="common">Smooth cauliflower coral</name>
    <dbReference type="NCBI Taxonomy" id="50429"/>
    <lineage>
        <taxon>Eukaryota</taxon>
        <taxon>Metazoa</taxon>
        <taxon>Cnidaria</taxon>
        <taxon>Anthozoa</taxon>
        <taxon>Hexacorallia</taxon>
        <taxon>Scleractinia</taxon>
        <taxon>Astrocoeniina</taxon>
        <taxon>Pocilloporidae</taxon>
        <taxon>Stylophora</taxon>
    </lineage>
</organism>
<accession>A0A2B4R9C3</accession>
<feature type="compositionally biased region" description="Basic residues" evidence="1">
    <location>
        <begin position="185"/>
        <end position="195"/>
    </location>
</feature>
<keyword evidence="3" id="KW-1185">Reference proteome</keyword>
<feature type="region of interest" description="Disordered" evidence="1">
    <location>
        <begin position="141"/>
        <end position="195"/>
    </location>
</feature>